<accession>X1ENQ6</accession>
<feature type="non-terminal residue" evidence="1">
    <location>
        <position position="53"/>
    </location>
</feature>
<name>X1ENQ6_9ZZZZ</name>
<sequence length="53" mass="5874">MKGKNNRGAAPGPDEDNRAVEAFFMRLGNVLAEIARDMVQREANGNQDLSKNR</sequence>
<dbReference type="AlphaFoldDB" id="X1ENQ6"/>
<proteinExistence type="predicted"/>
<protein>
    <submittedName>
        <fullName evidence="1">Uncharacterized protein</fullName>
    </submittedName>
</protein>
<reference evidence="1" key="1">
    <citation type="journal article" date="2014" name="Front. Microbiol.">
        <title>High frequency of phylogenetically diverse reductive dehalogenase-homologous genes in deep subseafloor sedimentary metagenomes.</title>
        <authorList>
            <person name="Kawai M."/>
            <person name="Futagami T."/>
            <person name="Toyoda A."/>
            <person name="Takaki Y."/>
            <person name="Nishi S."/>
            <person name="Hori S."/>
            <person name="Arai W."/>
            <person name="Tsubouchi T."/>
            <person name="Morono Y."/>
            <person name="Uchiyama I."/>
            <person name="Ito T."/>
            <person name="Fujiyama A."/>
            <person name="Inagaki F."/>
            <person name="Takami H."/>
        </authorList>
    </citation>
    <scope>NUCLEOTIDE SEQUENCE</scope>
    <source>
        <strain evidence="1">Expedition CK06-06</strain>
    </source>
</reference>
<organism evidence="1">
    <name type="scientific">marine sediment metagenome</name>
    <dbReference type="NCBI Taxonomy" id="412755"/>
    <lineage>
        <taxon>unclassified sequences</taxon>
        <taxon>metagenomes</taxon>
        <taxon>ecological metagenomes</taxon>
    </lineage>
</organism>
<comment type="caution">
    <text evidence="1">The sequence shown here is derived from an EMBL/GenBank/DDBJ whole genome shotgun (WGS) entry which is preliminary data.</text>
</comment>
<dbReference type="EMBL" id="BARU01002837">
    <property type="protein sequence ID" value="GAH18764.1"/>
    <property type="molecule type" value="Genomic_DNA"/>
</dbReference>
<evidence type="ECO:0000313" key="1">
    <source>
        <dbReference type="EMBL" id="GAH18764.1"/>
    </source>
</evidence>
<gene>
    <name evidence="1" type="ORF">S03H2_06469</name>
</gene>